<evidence type="ECO:0000256" key="1">
    <source>
        <dbReference type="SAM" id="Phobius"/>
    </source>
</evidence>
<evidence type="ECO:0000313" key="2">
    <source>
        <dbReference type="EMBL" id="KAG7479049.1"/>
    </source>
</evidence>
<dbReference type="Proteomes" id="UP000693946">
    <property type="component" value="Linkage Group LG8"/>
</dbReference>
<name>A0AAV6Q0A7_SOLSE</name>
<dbReference type="AlphaFoldDB" id="A0AAV6Q0A7"/>
<accession>A0AAV6Q0A7</accession>
<keyword evidence="1" id="KW-0472">Membrane</keyword>
<sequence>MWRYSVVVGNFTADCQPKHTPGRNDRSAAAMHDCFHWGFSSLCGLLHVPEKIRAKEGRITSVTCFSWICKMYITLSLLLFFTGSSSAKKQGDFGLFNACITKNASLSLECNYPNCSGSPSFFCEFKTSTGVSLFNGTDHTCRYIIADHGQQHGANVMSYNCTLKRKNRIEEKQITIDYSIKKGKKRIKPCSHAGLHLHEAPAAMWPVLLLSLWSFRVTHTT</sequence>
<keyword evidence="1" id="KW-1133">Transmembrane helix</keyword>
<keyword evidence="3" id="KW-1185">Reference proteome</keyword>
<keyword evidence="1" id="KW-0812">Transmembrane</keyword>
<reference evidence="2 3" key="1">
    <citation type="journal article" date="2021" name="Sci. Rep.">
        <title>Chromosome anchoring in Senegalese sole (Solea senegalensis) reveals sex-associated markers and genome rearrangements in flatfish.</title>
        <authorList>
            <person name="Guerrero-Cozar I."/>
            <person name="Gomez-Garrido J."/>
            <person name="Berbel C."/>
            <person name="Martinez-Blanch J.F."/>
            <person name="Alioto T."/>
            <person name="Claros M.G."/>
            <person name="Gagnaire P.A."/>
            <person name="Manchado M."/>
        </authorList>
    </citation>
    <scope>NUCLEOTIDE SEQUENCE [LARGE SCALE GENOMIC DNA]</scope>
    <source>
        <strain evidence="2">Sse05_10M</strain>
    </source>
</reference>
<feature type="transmembrane region" description="Helical" evidence="1">
    <location>
        <begin position="59"/>
        <end position="81"/>
    </location>
</feature>
<organism evidence="2 3">
    <name type="scientific">Solea senegalensis</name>
    <name type="common">Senegalese sole</name>
    <dbReference type="NCBI Taxonomy" id="28829"/>
    <lineage>
        <taxon>Eukaryota</taxon>
        <taxon>Metazoa</taxon>
        <taxon>Chordata</taxon>
        <taxon>Craniata</taxon>
        <taxon>Vertebrata</taxon>
        <taxon>Euteleostomi</taxon>
        <taxon>Actinopterygii</taxon>
        <taxon>Neopterygii</taxon>
        <taxon>Teleostei</taxon>
        <taxon>Neoteleostei</taxon>
        <taxon>Acanthomorphata</taxon>
        <taxon>Carangaria</taxon>
        <taxon>Pleuronectiformes</taxon>
        <taxon>Pleuronectoidei</taxon>
        <taxon>Soleidae</taxon>
        <taxon>Solea</taxon>
    </lineage>
</organism>
<proteinExistence type="predicted"/>
<dbReference type="EMBL" id="JAGKHQ010000020">
    <property type="protein sequence ID" value="KAG7479049.1"/>
    <property type="molecule type" value="Genomic_DNA"/>
</dbReference>
<evidence type="ECO:0000313" key="3">
    <source>
        <dbReference type="Proteomes" id="UP000693946"/>
    </source>
</evidence>
<comment type="caution">
    <text evidence="2">The sequence shown here is derived from an EMBL/GenBank/DDBJ whole genome shotgun (WGS) entry which is preliminary data.</text>
</comment>
<gene>
    <name evidence="2" type="ORF">JOB18_016474</name>
</gene>
<protein>
    <submittedName>
        <fullName evidence="2">Uncharacterized protein</fullName>
    </submittedName>
</protein>